<gene>
    <name evidence="4" type="ORF">E4U82_18940</name>
</gene>
<name>A0A4Y9A6F3_9BACI</name>
<evidence type="ECO:0000259" key="3">
    <source>
        <dbReference type="Pfam" id="PF11611"/>
    </source>
</evidence>
<dbReference type="EMBL" id="SRHY01000070">
    <property type="protein sequence ID" value="TFJ91203.1"/>
    <property type="molecule type" value="Genomic_DNA"/>
</dbReference>
<feature type="compositionally biased region" description="Acidic residues" evidence="2">
    <location>
        <begin position="47"/>
        <end position="82"/>
    </location>
</feature>
<dbReference type="Pfam" id="PF11611">
    <property type="entry name" value="DUF4352"/>
    <property type="match status" value="1"/>
</dbReference>
<evidence type="ECO:0000313" key="4">
    <source>
        <dbReference type="EMBL" id="TFJ91203.1"/>
    </source>
</evidence>
<protein>
    <submittedName>
        <fullName evidence="4">DUF4352 domain-containing protein</fullName>
    </submittedName>
</protein>
<dbReference type="InterPro" id="IPR029051">
    <property type="entry name" value="DUF4352"/>
</dbReference>
<sequence>MQRMISLIQLKNFLVNNQLEGSNMKQFIKLPLLLLLGLFIIAGCSDQENEEGQTDEQENNAEETSAEQEEEEETSEEIDESSEGSSDNNDTHVEHQEGLQMGETGIVEDNENNKYEVTLNSVEYVDVVGGLDSEGDTHAVANMTVKNIGENTFNAENIYEPGFGPDGELQSSLNSVLMDVDNVEQDLLEGEIAPGESVTGDHVFVVVEKKDNYLFIIGGSGHQIKTYANWEVAESEVE</sequence>
<feature type="region of interest" description="Disordered" evidence="2">
    <location>
        <begin position="47"/>
        <end position="92"/>
    </location>
</feature>
<proteinExistence type="predicted"/>
<comment type="caution">
    <text evidence="4">The sequence shown here is derived from an EMBL/GenBank/DDBJ whole genome shotgun (WGS) entry which is preliminary data.</text>
</comment>
<feature type="domain" description="DUF4352" evidence="3">
    <location>
        <begin position="111"/>
        <end position="217"/>
    </location>
</feature>
<organism evidence="4 5">
    <name type="scientific">Lentibacillus salicampi</name>
    <dbReference type="NCBI Taxonomy" id="175306"/>
    <lineage>
        <taxon>Bacteria</taxon>
        <taxon>Bacillati</taxon>
        <taxon>Bacillota</taxon>
        <taxon>Bacilli</taxon>
        <taxon>Bacillales</taxon>
        <taxon>Bacillaceae</taxon>
        <taxon>Lentibacillus</taxon>
    </lineage>
</organism>
<evidence type="ECO:0000256" key="2">
    <source>
        <dbReference type="SAM" id="MobiDB-lite"/>
    </source>
</evidence>
<reference evidence="4 5" key="1">
    <citation type="submission" date="2019-03" db="EMBL/GenBank/DDBJ databases">
        <title>Genome sequence of Lentibacillus salicampi ATCC BAA-719.</title>
        <authorList>
            <person name="Maclea K.S."/>
            <person name="Simoes Junior M."/>
        </authorList>
    </citation>
    <scope>NUCLEOTIDE SEQUENCE [LARGE SCALE GENOMIC DNA]</scope>
    <source>
        <strain evidence="4 5">ATCC BAA-719</strain>
    </source>
</reference>
<accession>A0A4Y9A6F3</accession>
<evidence type="ECO:0000313" key="5">
    <source>
        <dbReference type="Proteomes" id="UP000298484"/>
    </source>
</evidence>
<evidence type="ECO:0000256" key="1">
    <source>
        <dbReference type="ARBA" id="ARBA00022729"/>
    </source>
</evidence>
<dbReference type="InterPro" id="IPR029050">
    <property type="entry name" value="Immunoprotect_excell_Ig-like"/>
</dbReference>
<dbReference type="Proteomes" id="UP000298484">
    <property type="component" value="Unassembled WGS sequence"/>
</dbReference>
<dbReference type="AlphaFoldDB" id="A0A4Y9A6F3"/>
<keyword evidence="5" id="KW-1185">Reference proteome</keyword>
<dbReference type="OrthoDB" id="2720783at2"/>
<keyword evidence="1" id="KW-0732">Signal</keyword>
<dbReference type="Gene3D" id="2.60.40.1240">
    <property type="match status" value="1"/>
</dbReference>